<keyword evidence="3 5" id="KW-0732">Signal</keyword>
<dbReference type="EC" id="5.4.99.5" evidence="2"/>
<accession>A0A840NFY1</accession>
<evidence type="ECO:0000313" key="7">
    <source>
        <dbReference type="EMBL" id="MBB5069163.1"/>
    </source>
</evidence>
<evidence type="ECO:0000256" key="3">
    <source>
        <dbReference type="ARBA" id="ARBA00022729"/>
    </source>
</evidence>
<dbReference type="EMBL" id="JACHIV010000001">
    <property type="protein sequence ID" value="MBB5069163.1"/>
    <property type="molecule type" value="Genomic_DNA"/>
</dbReference>
<dbReference type="SMART" id="SM00830">
    <property type="entry name" value="CM_2"/>
    <property type="match status" value="1"/>
</dbReference>
<dbReference type="UniPathway" id="UPA00120">
    <property type="reaction ID" value="UER00203"/>
</dbReference>
<name>A0A840NFY1_9PSEU</name>
<reference evidence="7 8" key="1">
    <citation type="submission" date="2020-08" db="EMBL/GenBank/DDBJ databases">
        <title>Sequencing the genomes of 1000 actinobacteria strains.</title>
        <authorList>
            <person name="Klenk H.-P."/>
        </authorList>
    </citation>
    <scope>NUCLEOTIDE SEQUENCE [LARGE SCALE GENOMIC DNA]</scope>
    <source>
        <strain evidence="7 8">DSM 45582</strain>
    </source>
</reference>
<gene>
    <name evidence="7" type="ORF">BJ969_002251</name>
</gene>
<evidence type="ECO:0000256" key="4">
    <source>
        <dbReference type="ARBA" id="ARBA00023235"/>
    </source>
</evidence>
<dbReference type="InterPro" id="IPR036979">
    <property type="entry name" value="CM_dom_sf"/>
</dbReference>
<keyword evidence="4 7" id="KW-0413">Isomerase</keyword>
<dbReference type="PROSITE" id="PS51168">
    <property type="entry name" value="CHORISMATE_MUT_2"/>
    <property type="match status" value="1"/>
</dbReference>
<dbReference type="InterPro" id="IPR051331">
    <property type="entry name" value="Chorismate_mutase-related"/>
</dbReference>
<dbReference type="InterPro" id="IPR036263">
    <property type="entry name" value="Chorismate_II_sf"/>
</dbReference>
<dbReference type="GO" id="GO:0009697">
    <property type="term" value="P:salicylic acid biosynthetic process"/>
    <property type="evidence" value="ECO:0007669"/>
    <property type="project" value="TreeGrafter"/>
</dbReference>
<evidence type="ECO:0000256" key="5">
    <source>
        <dbReference type="SAM" id="SignalP"/>
    </source>
</evidence>
<proteinExistence type="predicted"/>
<evidence type="ECO:0000313" key="8">
    <source>
        <dbReference type="Proteomes" id="UP000580474"/>
    </source>
</evidence>
<dbReference type="PANTHER" id="PTHR38041:SF2">
    <property type="entry name" value="SECRETED CHORISMATE MUTASE"/>
    <property type="match status" value="1"/>
</dbReference>
<dbReference type="SUPFAM" id="SSF48600">
    <property type="entry name" value="Chorismate mutase II"/>
    <property type="match status" value="1"/>
</dbReference>
<dbReference type="GO" id="GO:0046417">
    <property type="term" value="P:chorismate metabolic process"/>
    <property type="evidence" value="ECO:0007669"/>
    <property type="project" value="InterPro"/>
</dbReference>
<dbReference type="Proteomes" id="UP000580474">
    <property type="component" value="Unassembled WGS sequence"/>
</dbReference>
<comment type="caution">
    <text evidence="7">The sequence shown here is derived from an EMBL/GenBank/DDBJ whole genome shotgun (WGS) entry which is preliminary data.</text>
</comment>
<sequence>MNLRSTTITAAVLSALSAITAPAALSAPEPAAESRARLAPLVDLAAQRLLLADEVAAAKYGTGTPIEDPRREQEVLDTVADLSSASGLDPAVGIRFFRDQIEAGKDVQRGLHERWDEHPELRPAHRPDLGAQVRPRLDRISAEAVRELRATEPVRSPTTHCRADLAVAVLGTVVEHRLDDLHGEELGDALSSVCS</sequence>
<dbReference type="AlphaFoldDB" id="A0A840NFY1"/>
<evidence type="ECO:0000256" key="2">
    <source>
        <dbReference type="ARBA" id="ARBA00012404"/>
    </source>
</evidence>
<feature type="chain" id="PRO_5032458566" description="chorismate mutase" evidence="5">
    <location>
        <begin position="24"/>
        <end position="195"/>
    </location>
</feature>
<keyword evidence="8" id="KW-1185">Reference proteome</keyword>
<evidence type="ECO:0000259" key="6">
    <source>
        <dbReference type="PROSITE" id="PS51168"/>
    </source>
</evidence>
<dbReference type="NCBIfam" id="TIGR01806">
    <property type="entry name" value="CM_mono2"/>
    <property type="match status" value="1"/>
</dbReference>
<dbReference type="Pfam" id="PF01817">
    <property type="entry name" value="CM_2"/>
    <property type="match status" value="1"/>
</dbReference>
<dbReference type="InterPro" id="IPR008240">
    <property type="entry name" value="Chorismate_mutase_periplasmic"/>
</dbReference>
<protein>
    <recommendedName>
        <fullName evidence="2">chorismate mutase</fullName>
        <ecNumber evidence="2">5.4.99.5</ecNumber>
    </recommendedName>
</protein>
<dbReference type="RefSeq" id="WP_184478885.1">
    <property type="nucleotide sequence ID" value="NZ_JACHIV010000001.1"/>
</dbReference>
<dbReference type="InterPro" id="IPR002701">
    <property type="entry name" value="CM_II_prokaryot"/>
</dbReference>
<dbReference type="PANTHER" id="PTHR38041">
    <property type="entry name" value="CHORISMATE MUTASE"/>
    <property type="match status" value="1"/>
</dbReference>
<comment type="pathway">
    <text evidence="1">Metabolic intermediate biosynthesis; prephenate biosynthesis; prephenate from chorismate: step 1/1.</text>
</comment>
<organism evidence="7 8">
    <name type="scientific">Saccharopolyspora gloriosae</name>
    <dbReference type="NCBI Taxonomy" id="455344"/>
    <lineage>
        <taxon>Bacteria</taxon>
        <taxon>Bacillati</taxon>
        <taxon>Actinomycetota</taxon>
        <taxon>Actinomycetes</taxon>
        <taxon>Pseudonocardiales</taxon>
        <taxon>Pseudonocardiaceae</taxon>
        <taxon>Saccharopolyspora</taxon>
    </lineage>
</organism>
<dbReference type="GO" id="GO:0004106">
    <property type="term" value="F:chorismate mutase activity"/>
    <property type="evidence" value="ECO:0007669"/>
    <property type="project" value="UniProtKB-EC"/>
</dbReference>
<feature type="signal peptide" evidence="5">
    <location>
        <begin position="1"/>
        <end position="23"/>
    </location>
</feature>
<dbReference type="Gene3D" id="1.20.59.10">
    <property type="entry name" value="Chorismate mutase"/>
    <property type="match status" value="1"/>
</dbReference>
<evidence type="ECO:0000256" key="1">
    <source>
        <dbReference type="ARBA" id="ARBA00004817"/>
    </source>
</evidence>
<feature type="domain" description="Chorismate mutase" evidence="6">
    <location>
        <begin position="19"/>
        <end position="112"/>
    </location>
</feature>